<organism evidence="1 2">
    <name type="scientific">Caballeronia sordidicola</name>
    <name type="common">Burkholderia sordidicola</name>
    <dbReference type="NCBI Taxonomy" id="196367"/>
    <lineage>
        <taxon>Bacteria</taxon>
        <taxon>Pseudomonadati</taxon>
        <taxon>Pseudomonadota</taxon>
        <taxon>Betaproteobacteria</taxon>
        <taxon>Burkholderiales</taxon>
        <taxon>Burkholderiaceae</taxon>
        <taxon>Caballeronia</taxon>
    </lineage>
</organism>
<protein>
    <submittedName>
        <fullName evidence="1">Uncharacterized protein</fullName>
    </submittedName>
</protein>
<sequence length="37" mass="4161">MCLMTVYTIEQVEAAKTIGVFTMRPGKMPRSAQVRES</sequence>
<dbReference type="EMBL" id="NBTZ01000163">
    <property type="protein sequence ID" value="OTP66181.1"/>
    <property type="molecule type" value="Genomic_DNA"/>
</dbReference>
<comment type="caution">
    <text evidence="1">The sequence shown here is derived from an EMBL/GenBank/DDBJ whole genome shotgun (WGS) entry which is preliminary data.</text>
</comment>
<accession>A0A242M578</accession>
<reference evidence="1 2" key="1">
    <citation type="submission" date="2017-03" db="EMBL/GenBank/DDBJ databases">
        <title>Genome analysis of strain PAMC 26577.</title>
        <authorList>
            <person name="Oh H.-M."/>
            <person name="Yang J.-A."/>
        </authorList>
    </citation>
    <scope>NUCLEOTIDE SEQUENCE [LARGE SCALE GENOMIC DNA]</scope>
    <source>
        <strain evidence="1 2">PAMC 26577</strain>
    </source>
</reference>
<gene>
    <name evidence="1" type="ORF">PAMC26577_38155</name>
</gene>
<proteinExistence type="predicted"/>
<dbReference type="AlphaFoldDB" id="A0A242M578"/>
<evidence type="ECO:0000313" key="2">
    <source>
        <dbReference type="Proteomes" id="UP000195221"/>
    </source>
</evidence>
<name>A0A242M578_CABSO</name>
<evidence type="ECO:0000313" key="1">
    <source>
        <dbReference type="EMBL" id="OTP66181.1"/>
    </source>
</evidence>
<dbReference type="Proteomes" id="UP000195221">
    <property type="component" value="Unassembled WGS sequence"/>
</dbReference>